<feature type="region of interest" description="Disordered" evidence="1">
    <location>
        <begin position="132"/>
        <end position="161"/>
    </location>
</feature>
<feature type="transmembrane region" description="Helical" evidence="2">
    <location>
        <begin position="12"/>
        <end position="34"/>
    </location>
</feature>
<sequence length="316" mass="33205">MPDNGEPGGDKAVARTIAVIALILLSTVALRGHLPGADPRSEPDEPATGGTGSLVAVGVMLAVSIIVIAISVFSQGRRRQVRSGQHDYRRERGRDAGRRRWRPLLIAAAVLLAWALLLALLMRWMPAVDVGEPPAPEPPQDIADPAGAGTPPPQEPADSGGTVFGVLAAMTIALIALSVVATIVGRRRTSDPPSAAFDDQALPAQVSGPDLARAAELGLAEMGDLSRDPRAAIIACYLAMERELEKSPGTVPQDSDTPSEVLARAIEHRALPAASATVLVDLFEEARFSPHVMHEGHRADAMGALQSVQRELQAST</sequence>
<dbReference type="AlphaFoldDB" id="A0A3S4SE15"/>
<evidence type="ECO:0000256" key="1">
    <source>
        <dbReference type="SAM" id="MobiDB-lite"/>
    </source>
</evidence>
<keyword evidence="5" id="KW-1185">Reference proteome</keyword>
<dbReference type="EMBL" id="LR134356">
    <property type="protein sequence ID" value="VEG51091.1"/>
    <property type="molecule type" value="Genomic_DNA"/>
</dbReference>
<proteinExistence type="predicted"/>
<keyword evidence="2" id="KW-1133">Transmembrane helix</keyword>
<evidence type="ECO:0000259" key="3">
    <source>
        <dbReference type="Pfam" id="PF13559"/>
    </source>
</evidence>
<dbReference type="OrthoDB" id="4571933at2"/>
<keyword evidence="2" id="KW-0472">Membrane</keyword>
<feature type="transmembrane region" description="Helical" evidence="2">
    <location>
        <begin position="104"/>
        <end position="125"/>
    </location>
</feature>
<evidence type="ECO:0000313" key="5">
    <source>
        <dbReference type="Proteomes" id="UP000279306"/>
    </source>
</evidence>
<accession>A0A3S4SE15</accession>
<feature type="transmembrane region" description="Helical" evidence="2">
    <location>
        <begin position="54"/>
        <end position="73"/>
    </location>
</feature>
<feature type="transmembrane region" description="Helical" evidence="2">
    <location>
        <begin position="163"/>
        <end position="184"/>
    </location>
</feature>
<dbReference type="RefSeq" id="WP_048635485.1">
    <property type="nucleotide sequence ID" value="NZ_CVQQ01000033.1"/>
</dbReference>
<organism evidence="4 5">
    <name type="scientific">Mycolicibacterium aurum</name>
    <name type="common">Mycobacterium aurum</name>
    <dbReference type="NCBI Taxonomy" id="1791"/>
    <lineage>
        <taxon>Bacteria</taxon>
        <taxon>Bacillati</taxon>
        <taxon>Actinomycetota</taxon>
        <taxon>Actinomycetes</taxon>
        <taxon>Mycobacteriales</taxon>
        <taxon>Mycobacteriaceae</taxon>
        <taxon>Mycolicibacterium</taxon>
    </lineage>
</organism>
<name>A0A3S4SE15_MYCAU</name>
<dbReference type="KEGG" id="mauu:NCTC10437_00197"/>
<gene>
    <name evidence="4" type="ORF">NCTC10437_00197</name>
</gene>
<dbReference type="Pfam" id="PF13559">
    <property type="entry name" value="DUF4129"/>
    <property type="match status" value="1"/>
</dbReference>
<protein>
    <recommendedName>
        <fullName evidence="3">Protein-glutamine gamma-glutamyltransferase-like C-terminal domain-containing protein</fullName>
    </recommendedName>
</protein>
<keyword evidence="2" id="KW-0812">Transmembrane</keyword>
<feature type="domain" description="Protein-glutamine gamma-glutamyltransferase-like C-terminal" evidence="3">
    <location>
        <begin position="236"/>
        <end position="305"/>
    </location>
</feature>
<dbReference type="STRING" id="1791.GCA_001049355_05665"/>
<dbReference type="Proteomes" id="UP000279306">
    <property type="component" value="Chromosome"/>
</dbReference>
<dbReference type="InterPro" id="IPR025403">
    <property type="entry name" value="TgpA-like_C"/>
</dbReference>
<reference evidence="4 5" key="1">
    <citation type="submission" date="2018-12" db="EMBL/GenBank/DDBJ databases">
        <authorList>
            <consortium name="Pathogen Informatics"/>
        </authorList>
    </citation>
    <scope>NUCLEOTIDE SEQUENCE [LARGE SCALE GENOMIC DNA]</scope>
    <source>
        <strain evidence="4 5">NCTC10437</strain>
    </source>
</reference>
<evidence type="ECO:0000313" key="4">
    <source>
        <dbReference type="EMBL" id="VEG51091.1"/>
    </source>
</evidence>
<evidence type="ECO:0000256" key="2">
    <source>
        <dbReference type="SAM" id="Phobius"/>
    </source>
</evidence>